<dbReference type="AlphaFoldDB" id="A0A9P3GNS6"/>
<evidence type="ECO:0000313" key="2">
    <source>
        <dbReference type="EMBL" id="GJE98885.1"/>
    </source>
</evidence>
<gene>
    <name evidence="2" type="ORF">PsYK624_151220</name>
</gene>
<dbReference type="Proteomes" id="UP000703269">
    <property type="component" value="Unassembled WGS sequence"/>
</dbReference>
<keyword evidence="3" id="KW-1185">Reference proteome</keyword>
<proteinExistence type="predicted"/>
<reference evidence="2 3" key="1">
    <citation type="submission" date="2021-08" db="EMBL/GenBank/DDBJ databases">
        <title>Draft Genome Sequence of Phanerochaete sordida strain YK-624.</title>
        <authorList>
            <person name="Mori T."/>
            <person name="Dohra H."/>
            <person name="Suzuki T."/>
            <person name="Kawagishi H."/>
            <person name="Hirai H."/>
        </authorList>
    </citation>
    <scope>NUCLEOTIDE SEQUENCE [LARGE SCALE GENOMIC DNA]</scope>
    <source>
        <strain evidence="2 3">YK-624</strain>
    </source>
</reference>
<evidence type="ECO:0000313" key="3">
    <source>
        <dbReference type="Proteomes" id="UP000703269"/>
    </source>
</evidence>
<protein>
    <recommendedName>
        <fullName evidence="4">Extracellular membrane protein CFEM domain-containing protein</fullName>
    </recommendedName>
</protein>
<name>A0A9P3GNS6_9APHY</name>
<sequence>MLMRTSLFLLLAGTALAVPAAQPAARATPPTGCDASCLTSALACLDLTSSGTTTTTPVTVFTSCLEAACPSADLPSILDCLDLSGLPGLPSLTGLPGV</sequence>
<accession>A0A9P3GNS6</accession>
<keyword evidence="1" id="KW-0732">Signal</keyword>
<organism evidence="2 3">
    <name type="scientific">Phanerochaete sordida</name>
    <dbReference type="NCBI Taxonomy" id="48140"/>
    <lineage>
        <taxon>Eukaryota</taxon>
        <taxon>Fungi</taxon>
        <taxon>Dikarya</taxon>
        <taxon>Basidiomycota</taxon>
        <taxon>Agaricomycotina</taxon>
        <taxon>Agaricomycetes</taxon>
        <taxon>Polyporales</taxon>
        <taxon>Phanerochaetaceae</taxon>
        <taxon>Phanerochaete</taxon>
    </lineage>
</organism>
<evidence type="ECO:0000256" key="1">
    <source>
        <dbReference type="SAM" id="SignalP"/>
    </source>
</evidence>
<feature type="chain" id="PRO_5040158338" description="Extracellular membrane protein CFEM domain-containing protein" evidence="1">
    <location>
        <begin position="18"/>
        <end position="98"/>
    </location>
</feature>
<dbReference type="EMBL" id="BPQB01000096">
    <property type="protein sequence ID" value="GJE98885.1"/>
    <property type="molecule type" value="Genomic_DNA"/>
</dbReference>
<feature type="signal peptide" evidence="1">
    <location>
        <begin position="1"/>
        <end position="17"/>
    </location>
</feature>
<comment type="caution">
    <text evidence="2">The sequence shown here is derived from an EMBL/GenBank/DDBJ whole genome shotgun (WGS) entry which is preliminary data.</text>
</comment>
<evidence type="ECO:0008006" key="4">
    <source>
        <dbReference type="Google" id="ProtNLM"/>
    </source>
</evidence>